<protein>
    <submittedName>
        <fullName evidence="2">Uncharacterized protein</fullName>
    </submittedName>
</protein>
<evidence type="ECO:0000256" key="1">
    <source>
        <dbReference type="SAM" id="MobiDB-lite"/>
    </source>
</evidence>
<dbReference type="Proteomes" id="UP001168363">
    <property type="component" value="Unassembled WGS sequence"/>
</dbReference>
<feature type="non-terminal residue" evidence="2">
    <location>
        <position position="1"/>
    </location>
</feature>
<keyword evidence="3" id="KW-1185">Reference proteome</keyword>
<comment type="caution">
    <text evidence="2">The sequence shown here is derived from an EMBL/GenBank/DDBJ whole genome shotgun (WGS) entry which is preliminary data.</text>
</comment>
<sequence length="69" mass="6441">LTGEDALVLAWAGTAPARGAAASGAPVELPAAPGRRDGSGVPGSQAVAACAGPVALRVPANAADVPAVE</sequence>
<name>A0ABT8TY75_9ACTN</name>
<accession>A0ABT8TY75</accession>
<reference evidence="2" key="1">
    <citation type="submission" date="2023-06" db="EMBL/GenBank/DDBJ databases">
        <title>Genome sequence of Nocardioides sp. SOB44.</title>
        <authorList>
            <person name="Zhang G."/>
        </authorList>
    </citation>
    <scope>NUCLEOTIDE SEQUENCE</scope>
    <source>
        <strain evidence="2">SOB44</strain>
    </source>
</reference>
<evidence type="ECO:0000313" key="3">
    <source>
        <dbReference type="Proteomes" id="UP001168363"/>
    </source>
</evidence>
<evidence type="ECO:0000313" key="2">
    <source>
        <dbReference type="EMBL" id="MDO3398370.1"/>
    </source>
</evidence>
<feature type="region of interest" description="Disordered" evidence="1">
    <location>
        <begin position="18"/>
        <end position="44"/>
    </location>
</feature>
<dbReference type="RefSeq" id="WP_302710596.1">
    <property type="nucleotide sequence ID" value="NZ_JAULSC010000493.1"/>
</dbReference>
<dbReference type="EMBL" id="JAULSC010000493">
    <property type="protein sequence ID" value="MDO3398370.1"/>
    <property type="molecule type" value="Genomic_DNA"/>
</dbReference>
<organism evidence="2 3">
    <name type="scientific">Nocardioides cremeus</name>
    <dbReference type="NCBI Taxonomy" id="3058044"/>
    <lineage>
        <taxon>Bacteria</taxon>
        <taxon>Bacillati</taxon>
        <taxon>Actinomycetota</taxon>
        <taxon>Actinomycetes</taxon>
        <taxon>Propionibacteriales</taxon>
        <taxon>Nocardioidaceae</taxon>
        <taxon>Nocardioides</taxon>
    </lineage>
</organism>
<proteinExistence type="predicted"/>
<gene>
    <name evidence="2" type="ORF">QWJ41_21850</name>
</gene>
<feature type="non-terminal residue" evidence="2">
    <location>
        <position position="69"/>
    </location>
</feature>